<gene>
    <name evidence="2" type="ORF">B0H17DRAFT_1146807</name>
</gene>
<dbReference type="EMBL" id="JARKIE010000323">
    <property type="protein sequence ID" value="KAJ7654311.1"/>
    <property type="molecule type" value="Genomic_DNA"/>
</dbReference>
<name>A0AAD7G0F2_MYCRO</name>
<evidence type="ECO:0000256" key="1">
    <source>
        <dbReference type="SAM" id="MobiDB-lite"/>
    </source>
</evidence>
<reference evidence="2" key="1">
    <citation type="submission" date="2023-03" db="EMBL/GenBank/DDBJ databases">
        <title>Massive genome expansion in bonnet fungi (Mycena s.s.) driven by repeated elements and novel gene families across ecological guilds.</title>
        <authorList>
            <consortium name="Lawrence Berkeley National Laboratory"/>
            <person name="Harder C.B."/>
            <person name="Miyauchi S."/>
            <person name="Viragh M."/>
            <person name="Kuo A."/>
            <person name="Thoen E."/>
            <person name="Andreopoulos B."/>
            <person name="Lu D."/>
            <person name="Skrede I."/>
            <person name="Drula E."/>
            <person name="Henrissat B."/>
            <person name="Morin E."/>
            <person name="Kohler A."/>
            <person name="Barry K."/>
            <person name="LaButti K."/>
            <person name="Morin E."/>
            <person name="Salamov A."/>
            <person name="Lipzen A."/>
            <person name="Mereny Z."/>
            <person name="Hegedus B."/>
            <person name="Baldrian P."/>
            <person name="Stursova M."/>
            <person name="Weitz H."/>
            <person name="Taylor A."/>
            <person name="Grigoriev I.V."/>
            <person name="Nagy L.G."/>
            <person name="Martin F."/>
            <person name="Kauserud H."/>
        </authorList>
    </citation>
    <scope>NUCLEOTIDE SEQUENCE</scope>
    <source>
        <strain evidence="2">CBHHK067</strain>
    </source>
</reference>
<comment type="caution">
    <text evidence="2">The sequence shown here is derived from an EMBL/GenBank/DDBJ whole genome shotgun (WGS) entry which is preliminary data.</text>
</comment>
<sequence>MANYFLGTNECSSKENISCMEILHLQLERSRVRYVERTNGMLGHVIDFSATKVASTMSIPSWRKRNEASVSSLWVELQPDFVGPSSHWTRLVGKVQRNNPWRDSVRNILASKHKAWSRERAFAELTTYKRTSSSRTGFERRVQPKAAAEGGVSSRTTRSIIAEPLPSCLHHAVGPAASGGTTQWAQRRVKSSTQWVPAASGKGGPQGSPPRKISIQNS</sequence>
<proteinExistence type="predicted"/>
<dbReference type="Proteomes" id="UP001221757">
    <property type="component" value="Unassembled WGS sequence"/>
</dbReference>
<evidence type="ECO:0000313" key="3">
    <source>
        <dbReference type="Proteomes" id="UP001221757"/>
    </source>
</evidence>
<organism evidence="2 3">
    <name type="scientific">Mycena rosella</name>
    <name type="common">Pink bonnet</name>
    <name type="synonym">Agaricus rosellus</name>
    <dbReference type="NCBI Taxonomy" id="1033263"/>
    <lineage>
        <taxon>Eukaryota</taxon>
        <taxon>Fungi</taxon>
        <taxon>Dikarya</taxon>
        <taxon>Basidiomycota</taxon>
        <taxon>Agaricomycotina</taxon>
        <taxon>Agaricomycetes</taxon>
        <taxon>Agaricomycetidae</taxon>
        <taxon>Agaricales</taxon>
        <taxon>Marasmiineae</taxon>
        <taxon>Mycenaceae</taxon>
        <taxon>Mycena</taxon>
    </lineage>
</organism>
<keyword evidence="3" id="KW-1185">Reference proteome</keyword>
<feature type="region of interest" description="Disordered" evidence="1">
    <location>
        <begin position="133"/>
        <end position="155"/>
    </location>
</feature>
<feature type="compositionally biased region" description="Polar residues" evidence="1">
    <location>
        <begin position="179"/>
        <end position="195"/>
    </location>
</feature>
<protein>
    <submittedName>
        <fullName evidence="2">Uncharacterized protein</fullName>
    </submittedName>
</protein>
<dbReference type="AlphaFoldDB" id="A0AAD7G0F2"/>
<feature type="region of interest" description="Disordered" evidence="1">
    <location>
        <begin position="173"/>
        <end position="218"/>
    </location>
</feature>
<accession>A0AAD7G0F2</accession>
<evidence type="ECO:0000313" key="2">
    <source>
        <dbReference type="EMBL" id="KAJ7654311.1"/>
    </source>
</evidence>